<evidence type="ECO:0000313" key="2">
    <source>
        <dbReference type="EMBL" id="BAM07792.1"/>
    </source>
</evidence>
<sequence length="70" mass="7728">MSIFNNIRKMYVDSKPVFFMLAGVVLFFALLLFSMLWGILGHDSFKSHTTAPVSSLNGEAPSKIFLAGIC</sequence>
<dbReference type="EMBL" id="AP012342">
    <property type="protein sequence ID" value="BAM07792.1"/>
    <property type="molecule type" value="Genomic_DNA"/>
</dbReference>
<evidence type="ECO:0000256" key="1">
    <source>
        <dbReference type="SAM" id="Phobius"/>
    </source>
</evidence>
<reference evidence="2 3" key="1">
    <citation type="journal article" date="2012" name="J. Bacteriol.">
        <title>Complete Genome Sequence of Leptospirillum ferrooxidans Strain C2-3, Isolated from a Fresh Volcanic Ash Deposit on the Island of Miyake, Japan.</title>
        <authorList>
            <person name="Fujimura R."/>
            <person name="Sato Y."/>
            <person name="Nishizawa T."/>
            <person name="Oshima K."/>
            <person name="Kim S.-W."/>
            <person name="Hattori M."/>
            <person name="Kamijo T."/>
            <person name="Ohta H."/>
        </authorList>
    </citation>
    <scope>NUCLEOTIDE SEQUENCE [LARGE SCALE GENOMIC DNA]</scope>
    <source>
        <strain evidence="2 3">C2-3</strain>
    </source>
</reference>
<evidence type="ECO:0000313" key="3">
    <source>
        <dbReference type="Proteomes" id="UP000007382"/>
    </source>
</evidence>
<feature type="transmembrane region" description="Helical" evidence="1">
    <location>
        <begin position="17"/>
        <end position="40"/>
    </location>
</feature>
<dbReference type="HOGENOM" id="CLU_203182_0_0_0"/>
<dbReference type="PATRIC" id="fig|1162668.3.peg.2509"/>
<dbReference type="Proteomes" id="UP000007382">
    <property type="component" value="Chromosome"/>
</dbReference>
<reference evidence="3" key="2">
    <citation type="submission" date="2012-03" db="EMBL/GenBank/DDBJ databases">
        <title>The complete genome sequence of the pioneer microbe on fresh volcanic deposit, Leptospirillum ferrooxidans strain C2-3.</title>
        <authorList>
            <person name="Fujimura R."/>
            <person name="Sato Y."/>
            <person name="Nishizawa T."/>
            <person name="Nanba K."/>
            <person name="Oshima K."/>
            <person name="Hattori M."/>
            <person name="Kamijo T."/>
            <person name="Ohta H."/>
        </authorList>
    </citation>
    <scope>NUCLEOTIDE SEQUENCE [LARGE SCALE GENOMIC DNA]</scope>
    <source>
        <strain evidence="3">C2-3</strain>
    </source>
</reference>
<organism evidence="2 3">
    <name type="scientific">Leptospirillum ferrooxidans (strain C2-3)</name>
    <dbReference type="NCBI Taxonomy" id="1162668"/>
    <lineage>
        <taxon>Bacteria</taxon>
        <taxon>Pseudomonadati</taxon>
        <taxon>Nitrospirota</taxon>
        <taxon>Nitrospiria</taxon>
        <taxon>Nitrospirales</taxon>
        <taxon>Nitrospiraceae</taxon>
        <taxon>Leptospirillum</taxon>
    </lineage>
</organism>
<name>I0IR93_LEPFC</name>
<keyword evidence="1" id="KW-0472">Membrane</keyword>
<keyword evidence="1" id="KW-0812">Transmembrane</keyword>
<keyword evidence="1" id="KW-1133">Transmembrane helix</keyword>
<dbReference type="AlphaFoldDB" id="I0IR93"/>
<gene>
    <name evidence="2" type="ordered locus">LFE_2119</name>
</gene>
<accession>I0IR93</accession>
<dbReference type="KEGG" id="lfc:LFE_2119"/>
<keyword evidence="3" id="KW-1185">Reference proteome</keyword>
<protein>
    <submittedName>
        <fullName evidence="2">Uncharacterized protein</fullName>
    </submittedName>
</protein>
<dbReference type="STRING" id="1162668.LFE_2119"/>
<proteinExistence type="predicted"/>